<evidence type="ECO:0000313" key="2">
    <source>
        <dbReference type="EMBL" id="CAD9568872.1"/>
    </source>
</evidence>
<proteinExistence type="predicted"/>
<sequence>MRTTIILYAAAALTRRTTHVHAAFTTSSTAAPIRYALQPRTTTVLKGLYDDEVEPEPSKRLWNTARLFKFDEDGNEVNNLLTPSDKYSPSNWIDMALHVEAYPRLEDEQVLMVAEKTKCHPIDADLALVALMGDTMAAMVAIGVAQRARLNASVALPSMEETQEVDWDAELKKLNEEKDGEVIRSLGMDGEEVRKERKKWKIIKDSTKSAFKEGTPDAKWLPGPDNPNPVDDEPWFTG</sequence>
<organism evidence="2">
    <name type="scientific">Leptocylindrus danicus</name>
    <dbReference type="NCBI Taxonomy" id="163516"/>
    <lineage>
        <taxon>Eukaryota</taxon>
        <taxon>Sar</taxon>
        <taxon>Stramenopiles</taxon>
        <taxon>Ochrophyta</taxon>
        <taxon>Bacillariophyta</taxon>
        <taxon>Coscinodiscophyceae</taxon>
        <taxon>Chaetocerotophycidae</taxon>
        <taxon>Leptocylindrales</taxon>
        <taxon>Leptocylindraceae</taxon>
        <taxon>Leptocylindrus</taxon>
    </lineage>
</organism>
<accession>A0A7S2KA80</accession>
<feature type="region of interest" description="Disordered" evidence="1">
    <location>
        <begin position="208"/>
        <end position="238"/>
    </location>
</feature>
<gene>
    <name evidence="2" type="ORF">LDAN0321_LOCUS6612</name>
</gene>
<dbReference type="AlphaFoldDB" id="A0A7S2KA80"/>
<dbReference type="EMBL" id="HBGY01010472">
    <property type="protein sequence ID" value="CAD9568872.1"/>
    <property type="molecule type" value="Transcribed_RNA"/>
</dbReference>
<name>A0A7S2KA80_9STRA</name>
<protein>
    <submittedName>
        <fullName evidence="2">Uncharacterized protein</fullName>
    </submittedName>
</protein>
<reference evidence="2" key="1">
    <citation type="submission" date="2021-01" db="EMBL/GenBank/DDBJ databases">
        <authorList>
            <person name="Corre E."/>
            <person name="Pelletier E."/>
            <person name="Niang G."/>
            <person name="Scheremetjew M."/>
            <person name="Finn R."/>
            <person name="Kale V."/>
            <person name="Holt S."/>
            <person name="Cochrane G."/>
            <person name="Meng A."/>
            <person name="Brown T."/>
            <person name="Cohen L."/>
        </authorList>
    </citation>
    <scope>NUCLEOTIDE SEQUENCE</scope>
    <source>
        <strain evidence="2">B650</strain>
    </source>
</reference>
<evidence type="ECO:0000256" key="1">
    <source>
        <dbReference type="SAM" id="MobiDB-lite"/>
    </source>
</evidence>